<feature type="non-terminal residue" evidence="1">
    <location>
        <position position="40"/>
    </location>
</feature>
<accession>A0A6V7H9Y0</accession>
<organism evidence="1 2">
    <name type="scientific">Heterotrigona itama</name>
    <dbReference type="NCBI Taxonomy" id="395501"/>
    <lineage>
        <taxon>Eukaryota</taxon>
        <taxon>Metazoa</taxon>
        <taxon>Ecdysozoa</taxon>
        <taxon>Arthropoda</taxon>
        <taxon>Hexapoda</taxon>
        <taxon>Insecta</taxon>
        <taxon>Pterygota</taxon>
        <taxon>Neoptera</taxon>
        <taxon>Endopterygota</taxon>
        <taxon>Hymenoptera</taxon>
        <taxon>Apocrita</taxon>
        <taxon>Aculeata</taxon>
        <taxon>Apoidea</taxon>
        <taxon>Anthophila</taxon>
        <taxon>Apidae</taxon>
        <taxon>Heterotrigona</taxon>
    </lineage>
</organism>
<dbReference type="Proteomes" id="UP000752696">
    <property type="component" value="Unassembled WGS sequence"/>
</dbReference>
<reference evidence="1" key="1">
    <citation type="submission" date="2020-07" db="EMBL/GenBank/DDBJ databases">
        <authorList>
            <person name="Nazaruddin N."/>
        </authorList>
    </citation>
    <scope>NUCLEOTIDE SEQUENCE</scope>
</reference>
<proteinExistence type="predicted"/>
<feature type="non-terminal residue" evidence="1">
    <location>
        <position position="1"/>
    </location>
</feature>
<protein>
    <submittedName>
        <fullName evidence="1">Uncharacterized protein</fullName>
    </submittedName>
</protein>
<keyword evidence="2" id="KW-1185">Reference proteome</keyword>
<gene>
    <name evidence="1" type="ORF">MHI_LOCUS581178</name>
</gene>
<dbReference type="EMBL" id="CAJDYZ010008583">
    <property type="protein sequence ID" value="CAD1475549.1"/>
    <property type="molecule type" value="Genomic_DNA"/>
</dbReference>
<comment type="caution">
    <text evidence="1">The sequence shown here is derived from an EMBL/GenBank/DDBJ whole genome shotgun (WGS) entry which is preliminary data.</text>
</comment>
<evidence type="ECO:0000313" key="1">
    <source>
        <dbReference type="EMBL" id="CAD1475549.1"/>
    </source>
</evidence>
<name>A0A6V7H9Y0_9HYME</name>
<sequence length="40" mass="4840">NNDFKFVNCKSIVHTYIYQFQRTIATINKRTSMIMQISFH</sequence>
<dbReference type="AlphaFoldDB" id="A0A6V7H9Y0"/>
<evidence type="ECO:0000313" key="2">
    <source>
        <dbReference type="Proteomes" id="UP000752696"/>
    </source>
</evidence>